<evidence type="ECO:0008006" key="4">
    <source>
        <dbReference type="Google" id="ProtNLM"/>
    </source>
</evidence>
<dbReference type="Proteomes" id="UP000188145">
    <property type="component" value="Chromosome"/>
</dbReference>
<evidence type="ECO:0000313" key="3">
    <source>
        <dbReference type="Proteomes" id="UP000188145"/>
    </source>
</evidence>
<keyword evidence="1" id="KW-0812">Transmembrane</keyword>
<feature type="transmembrane region" description="Helical" evidence="1">
    <location>
        <begin position="137"/>
        <end position="158"/>
    </location>
</feature>
<reference evidence="3" key="1">
    <citation type="submission" date="2017-02" db="EMBL/GenBank/DDBJ databases">
        <title>Tessaracoccus aquaemaris sp. nov., isolated from the intestine of a Korean rockfish, Sebastes schlegelii, in a marine aquaculture pond.</title>
        <authorList>
            <person name="Tak E.J."/>
            <person name="Bae J.-W."/>
        </authorList>
    </citation>
    <scope>NUCLEOTIDE SEQUENCE [LARGE SCALE GENOMIC DNA]</scope>
    <source>
        <strain evidence="3">NSG39</strain>
    </source>
</reference>
<dbReference type="InterPro" id="IPR013901">
    <property type="entry name" value="Anthrone_oxy"/>
</dbReference>
<keyword evidence="1" id="KW-1133">Transmembrane helix</keyword>
<dbReference type="EMBL" id="CP019606">
    <property type="protein sequence ID" value="AQP48921.1"/>
    <property type="molecule type" value="Genomic_DNA"/>
</dbReference>
<feature type="transmembrane region" description="Helical" evidence="1">
    <location>
        <begin position="84"/>
        <end position="105"/>
    </location>
</feature>
<dbReference type="KEGG" id="tes:BW730_16880"/>
<evidence type="ECO:0000313" key="2">
    <source>
        <dbReference type="EMBL" id="AQP48921.1"/>
    </source>
</evidence>
<dbReference type="AlphaFoldDB" id="A0A1Q2CS35"/>
<protein>
    <recommendedName>
        <fullName evidence="4">DUF1772 domain-containing protein</fullName>
    </recommendedName>
</protein>
<proteinExistence type="predicted"/>
<organism evidence="2 3">
    <name type="scientific">Tessaracoccus aquimaris</name>
    <dbReference type="NCBI Taxonomy" id="1332264"/>
    <lineage>
        <taxon>Bacteria</taxon>
        <taxon>Bacillati</taxon>
        <taxon>Actinomycetota</taxon>
        <taxon>Actinomycetes</taxon>
        <taxon>Propionibacteriales</taxon>
        <taxon>Propionibacteriaceae</taxon>
        <taxon>Tessaracoccus</taxon>
    </lineage>
</organism>
<evidence type="ECO:0000256" key="1">
    <source>
        <dbReference type="SAM" id="Phobius"/>
    </source>
</evidence>
<gene>
    <name evidence="2" type="ORF">BW730_16880</name>
</gene>
<feature type="transmembrane region" description="Helical" evidence="1">
    <location>
        <begin position="56"/>
        <end position="77"/>
    </location>
</feature>
<dbReference type="STRING" id="1332264.BW730_16880"/>
<dbReference type="RefSeq" id="WP_077687272.1">
    <property type="nucleotide sequence ID" value="NZ_CP019606.1"/>
</dbReference>
<name>A0A1Q2CS35_9ACTN</name>
<dbReference type="Pfam" id="PF08592">
    <property type="entry name" value="Anthrone_oxy"/>
    <property type="match status" value="1"/>
</dbReference>
<feature type="transmembrane region" description="Helical" evidence="1">
    <location>
        <begin position="7"/>
        <end position="26"/>
    </location>
</feature>
<sequence>MNRWQAIGVVPVVFAGAAFGFFYAWVCSTLWGLDTLAPQAAIDAMNAMNESVRNPVFFAGFFLTPVVALVWGALLLWSGRRRAAIVAGVAAVVYVLGVVLLTNSFNLPLNDWLATVEVDDPAEVWSSYSGRWQVWNLVRTVVSGVVLAALACAVALAGNAPRSRRVGSGEPAVPVGAEA</sequence>
<accession>A0A1Q2CS35</accession>
<keyword evidence="1" id="KW-0472">Membrane</keyword>
<keyword evidence="3" id="KW-1185">Reference proteome</keyword>
<dbReference type="OrthoDB" id="428263at2"/>